<accession>A0A8D8QDA8</accession>
<organism evidence="2">
    <name type="scientific">Cacopsylla melanoneura</name>
    <dbReference type="NCBI Taxonomy" id="428564"/>
    <lineage>
        <taxon>Eukaryota</taxon>
        <taxon>Metazoa</taxon>
        <taxon>Ecdysozoa</taxon>
        <taxon>Arthropoda</taxon>
        <taxon>Hexapoda</taxon>
        <taxon>Insecta</taxon>
        <taxon>Pterygota</taxon>
        <taxon>Neoptera</taxon>
        <taxon>Paraneoptera</taxon>
        <taxon>Hemiptera</taxon>
        <taxon>Sternorrhyncha</taxon>
        <taxon>Psylloidea</taxon>
        <taxon>Psyllidae</taxon>
        <taxon>Psyllinae</taxon>
        <taxon>Cacopsylla</taxon>
    </lineage>
</organism>
<dbReference type="EMBL" id="HBUF01071273">
    <property type="protein sequence ID" value="CAG6629606.1"/>
    <property type="molecule type" value="Transcribed_RNA"/>
</dbReference>
<proteinExistence type="predicted"/>
<feature type="compositionally biased region" description="Acidic residues" evidence="1">
    <location>
        <begin position="163"/>
        <end position="177"/>
    </location>
</feature>
<dbReference type="AlphaFoldDB" id="A0A8D8QDA8"/>
<feature type="region of interest" description="Disordered" evidence="1">
    <location>
        <begin position="206"/>
        <end position="228"/>
    </location>
</feature>
<sequence length="241" mass="26873">MSAVERPKLSPEILALAANEVKSGAKLMTTAKKYNISRNTLRYHVVTPAPRQRVGAKCVLPEQNELAIANWLKECANRKGHTLTKNEIAKAVQTYVRKFNLTTPFIDDKPGRRWLELFVKRRPQAIPGIAGNEDVFCGSVNVSEDSVEVVLGKTEQVSSGDGESGEEDSSNEEDNQGEESSGHWSWNGDVQLCLHGLLCNATRLKPRHFPRNPQRQTLRPTRGPPLPLHQEELLRSHLLAV</sequence>
<feature type="region of interest" description="Disordered" evidence="1">
    <location>
        <begin position="153"/>
        <end position="183"/>
    </location>
</feature>
<evidence type="ECO:0000313" key="2">
    <source>
        <dbReference type="EMBL" id="CAG6629606.1"/>
    </source>
</evidence>
<name>A0A8D8QDA8_9HEMI</name>
<evidence type="ECO:0008006" key="3">
    <source>
        <dbReference type="Google" id="ProtNLM"/>
    </source>
</evidence>
<evidence type="ECO:0000256" key="1">
    <source>
        <dbReference type="SAM" id="MobiDB-lite"/>
    </source>
</evidence>
<protein>
    <recommendedName>
        <fullName evidence="3">HTH CENPB-type domain-containing protein</fullName>
    </recommendedName>
</protein>
<reference evidence="2" key="1">
    <citation type="submission" date="2021-05" db="EMBL/GenBank/DDBJ databases">
        <authorList>
            <person name="Alioto T."/>
            <person name="Alioto T."/>
            <person name="Gomez Garrido J."/>
        </authorList>
    </citation>
    <scope>NUCLEOTIDE SEQUENCE</scope>
</reference>